<keyword evidence="9" id="KW-0479">Metal-binding</keyword>
<evidence type="ECO:0000256" key="9">
    <source>
        <dbReference type="PROSITE-ProRule" id="PRU01356"/>
    </source>
</evidence>
<evidence type="ECO:0000256" key="7">
    <source>
        <dbReference type="ARBA" id="ARBA00023157"/>
    </source>
</evidence>
<proteinExistence type="inferred from homology"/>
<feature type="signal peptide" evidence="10">
    <location>
        <begin position="1"/>
        <end position="20"/>
    </location>
</feature>
<gene>
    <name evidence="12" type="ORF">N0V87_010318</name>
</gene>
<evidence type="ECO:0000256" key="2">
    <source>
        <dbReference type="ARBA" id="ARBA00004613"/>
    </source>
</evidence>
<dbReference type="GO" id="GO:0005576">
    <property type="term" value="C:extracellular region"/>
    <property type="evidence" value="ECO:0007669"/>
    <property type="project" value="UniProtKB-SubCell"/>
</dbReference>
<dbReference type="Proteomes" id="UP001140562">
    <property type="component" value="Unassembled WGS sequence"/>
</dbReference>
<evidence type="ECO:0000256" key="8">
    <source>
        <dbReference type="ARBA" id="ARBA00023288"/>
    </source>
</evidence>
<keyword evidence="13" id="KW-1185">Reference proteome</keyword>
<evidence type="ECO:0000256" key="4">
    <source>
        <dbReference type="ARBA" id="ARBA00022525"/>
    </source>
</evidence>
<feature type="binding site" description="axial binding residue" evidence="9">
    <location>
        <position position="52"/>
    </location>
    <ligand>
        <name>heme</name>
        <dbReference type="ChEBI" id="CHEBI:30413"/>
    </ligand>
    <ligandPart>
        <name>Fe</name>
        <dbReference type="ChEBI" id="CHEBI:18248"/>
    </ligandPart>
</feature>
<evidence type="ECO:0000256" key="5">
    <source>
        <dbReference type="ARBA" id="ARBA00022622"/>
    </source>
</evidence>
<evidence type="ECO:0000256" key="10">
    <source>
        <dbReference type="SAM" id="SignalP"/>
    </source>
</evidence>
<evidence type="ECO:0000259" key="11">
    <source>
        <dbReference type="PROSITE" id="PS52012"/>
    </source>
</evidence>
<dbReference type="InterPro" id="IPR008427">
    <property type="entry name" value="Extracellular_membr_CFEM_dom"/>
</dbReference>
<feature type="domain" description="CFEM" evidence="11">
    <location>
        <begin position="4"/>
        <end position="111"/>
    </location>
</feature>
<feature type="disulfide bond" evidence="9">
    <location>
        <begin position="48"/>
        <end position="55"/>
    </location>
</feature>
<accession>A0A9W9BVJ3</accession>
<keyword evidence="5" id="KW-0325">Glycoprotein</keyword>
<keyword evidence="4" id="KW-0964">Secreted</keyword>
<comment type="caution">
    <text evidence="9">Lacks conserved residue(s) required for the propagation of feature annotation.</text>
</comment>
<keyword evidence="6 10" id="KW-0732">Signal</keyword>
<dbReference type="EMBL" id="JAPEUV010000229">
    <property type="protein sequence ID" value="KAJ4330087.1"/>
    <property type="molecule type" value="Genomic_DNA"/>
</dbReference>
<dbReference type="OrthoDB" id="3767534at2759"/>
<comment type="similarity">
    <text evidence="3">Belongs to the RBT5 family.</text>
</comment>
<dbReference type="Pfam" id="PF05730">
    <property type="entry name" value="CFEM"/>
    <property type="match status" value="1"/>
</dbReference>
<evidence type="ECO:0000256" key="6">
    <source>
        <dbReference type="ARBA" id="ARBA00022729"/>
    </source>
</evidence>
<keyword evidence="5" id="KW-0336">GPI-anchor</keyword>
<keyword evidence="9" id="KW-0408">Iron</keyword>
<name>A0A9W9BVJ3_9PLEO</name>
<comment type="subcellular location">
    <subcellularLocation>
        <location evidence="1">Membrane</location>
        <topology evidence="1">Lipid-anchor</topology>
        <topology evidence="1">GPI-anchor</topology>
    </subcellularLocation>
    <subcellularLocation>
        <location evidence="2">Secreted</location>
    </subcellularLocation>
</comment>
<keyword evidence="9" id="KW-0349">Heme</keyword>
<evidence type="ECO:0000313" key="12">
    <source>
        <dbReference type="EMBL" id="KAJ4330087.1"/>
    </source>
</evidence>
<protein>
    <recommendedName>
        <fullName evidence="11">CFEM domain-containing protein</fullName>
    </recommendedName>
</protein>
<keyword evidence="8" id="KW-0449">Lipoprotein</keyword>
<keyword evidence="5" id="KW-0472">Membrane</keyword>
<dbReference type="AlphaFoldDB" id="A0A9W9BVJ3"/>
<dbReference type="GO" id="GO:0098552">
    <property type="term" value="C:side of membrane"/>
    <property type="evidence" value="ECO:0007669"/>
    <property type="project" value="UniProtKB-KW"/>
</dbReference>
<organism evidence="12 13">
    <name type="scientific">Didymella glomerata</name>
    <dbReference type="NCBI Taxonomy" id="749621"/>
    <lineage>
        <taxon>Eukaryota</taxon>
        <taxon>Fungi</taxon>
        <taxon>Dikarya</taxon>
        <taxon>Ascomycota</taxon>
        <taxon>Pezizomycotina</taxon>
        <taxon>Dothideomycetes</taxon>
        <taxon>Pleosporomycetidae</taxon>
        <taxon>Pleosporales</taxon>
        <taxon>Pleosporineae</taxon>
        <taxon>Didymellaceae</taxon>
        <taxon>Didymella</taxon>
    </lineage>
</organism>
<evidence type="ECO:0000256" key="3">
    <source>
        <dbReference type="ARBA" id="ARBA00010031"/>
    </source>
</evidence>
<sequence length="111" mass="10633">MKTATLLSSISLLFAAAVTAQTACDPVASAIPTCGVPCITSAASAAGCTGGDYRCRCSSSSVIQASAQNCVISNCGIATALQVQAGAASVCACVATAPAAVAARATAAWMG</sequence>
<dbReference type="SMART" id="SM00747">
    <property type="entry name" value="CFEM"/>
    <property type="match status" value="1"/>
</dbReference>
<reference evidence="12" key="1">
    <citation type="submission" date="2022-10" db="EMBL/GenBank/DDBJ databases">
        <title>Tapping the CABI collections for fungal endophytes: first genome assemblies for Collariella, Neodidymelliopsis, Ascochyta clinopodiicola, Didymella pomorum, Didymosphaeria variabile, Neocosmospora piperis and Neocucurbitaria cava.</title>
        <authorList>
            <person name="Hill R."/>
        </authorList>
    </citation>
    <scope>NUCLEOTIDE SEQUENCE</scope>
    <source>
        <strain evidence="12">IMI 360193</strain>
    </source>
</reference>
<keyword evidence="7 9" id="KW-1015">Disulfide bond</keyword>
<dbReference type="PROSITE" id="PS52012">
    <property type="entry name" value="CFEM"/>
    <property type="match status" value="1"/>
</dbReference>
<evidence type="ECO:0000313" key="13">
    <source>
        <dbReference type="Proteomes" id="UP001140562"/>
    </source>
</evidence>
<dbReference type="GO" id="GO:0046872">
    <property type="term" value="F:metal ion binding"/>
    <property type="evidence" value="ECO:0007669"/>
    <property type="project" value="UniProtKB-UniRule"/>
</dbReference>
<evidence type="ECO:0000256" key="1">
    <source>
        <dbReference type="ARBA" id="ARBA00004589"/>
    </source>
</evidence>
<comment type="caution">
    <text evidence="12">The sequence shown here is derived from an EMBL/GenBank/DDBJ whole genome shotgun (WGS) entry which is preliminary data.</text>
</comment>
<feature type="chain" id="PRO_5040866135" description="CFEM domain-containing protein" evidence="10">
    <location>
        <begin position="21"/>
        <end position="111"/>
    </location>
</feature>